<organism evidence="3 4">
    <name type="scientific">Pseudocercospora fuligena</name>
    <dbReference type="NCBI Taxonomy" id="685502"/>
    <lineage>
        <taxon>Eukaryota</taxon>
        <taxon>Fungi</taxon>
        <taxon>Dikarya</taxon>
        <taxon>Ascomycota</taxon>
        <taxon>Pezizomycotina</taxon>
        <taxon>Dothideomycetes</taxon>
        <taxon>Dothideomycetidae</taxon>
        <taxon>Mycosphaerellales</taxon>
        <taxon>Mycosphaerellaceae</taxon>
        <taxon>Pseudocercospora</taxon>
    </lineage>
</organism>
<protein>
    <submittedName>
        <fullName evidence="3">Uncharacterized protein</fullName>
    </submittedName>
</protein>
<dbReference type="Proteomes" id="UP000660729">
    <property type="component" value="Unassembled WGS sequence"/>
</dbReference>
<reference evidence="3" key="1">
    <citation type="submission" date="2020-04" db="EMBL/GenBank/DDBJ databases">
        <title>Draft genome resource of the tomato pathogen Pseudocercospora fuligena.</title>
        <authorList>
            <person name="Zaccaron A."/>
        </authorList>
    </citation>
    <scope>NUCLEOTIDE SEQUENCE</scope>
    <source>
        <strain evidence="3">PF001</strain>
    </source>
</reference>
<evidence type="ECO:0000313" key="3">
    <source>
        <dbReference type="EMBL" id="KAF7191429.1"/>
    </source>
</evidence>
<evidence type="ECO:0000256" key="2">
    <source>
        <dbReference type="SAM" id="MobiDB-lite"/>
    </source>
</evidence>
<feature type="compositionally biased region" description="Polar residues" evidence="2">
    <location>
        <begin position="157"/>
        <end position="172"/>
    </location>
</feature>
<keyword evidence="1" id="KW-0175">Coiled coil</keyword>
<dbReference type="OrthoDB" id="5421656at2759"/>
<feature type="compositionally biased region" description="Polar residues" evidence="2">
    <location>
        <begin position="1075"/>
        <end position="1089"/>
    </location>
</feature>
<comment type="caution">
    <text evidence="3">The sequence shown here is derived from an EMBL/GenBank/DDBJ whole genome shotgun (WGS) entry which is preliminary data.</text>
</comment>
<sequence>MEASGQMDAHPSTDNFEYRHKQQRVLPSTEHDRVKELGSGQQHPGIAEAKVARLSPDAVSIGQTHIMISSPADSGESPYQGRSEVSNCAENDAVGEREDLNNTCDILGSDEPWNGASDGFAEQVAATESCKQKRKASSSAEIQDCSTIDGPALQLASTTQGNAPSEGNQPLDSSRKSRPIQLQVEMQAAAARRSERQFAFTTASRPGHRLTLQTLPSIGRYRPQQNALRRGGPTFHYPKLSEHIHAARVKPTKKAPFTTNAREAEDLDLRSTDVEEAIGDLTSKIRRKSKAESAKHDAERETLKRQLQQALDGQGLLQGRLNIVEQENKKLSAAMSEQAAKFLGHQSKTSRLKAFVDGLGNDLAVVRKDSFAHRQQTEQLISDVGLNRRDHNALLEQMSACTDRSAQLKAEALKAFRETKEKLVVATVQSSNLEKQLREKDQLLSEEKHLRSQLQSRLNDADTSSETITRQMKAVSDTILDKLFEIHATLECGNTKDDLVNMLEKIAAAIQALNSQQTSTVEEVTSVKGLVECISENLSSHDDDQDNVTGSESSFRAYLDETLKSLRAELSQHQQSSIQETANGDIIGGLRSDLATARSFESQFKDAQKKAAELRQEVVTLREQVVAQSNLEIERAEHTKLSDELKSAKAELQCHVEQIHELTTAKSTLEEQLKLMQQADEAPEISATLTNAEMQAAHRIDQIREEMAKHAHELQTRGSAETDNENKRLIHESARLARDVRSLEDKLASANFGLEKYRAERDNSNREMEELKRIVNAREAESSAFEAAQRDLETAQDDLEKSRDEVKAVNEQLAARHEKGKEALGKIEELRKAVEASQRKVESAEDRENKLRTEAIGLQNQVRQAHESAKQVEIKHHTELHNAKAAVEKTANELRAKLSEATEELTKLRDENAGFVNQVRSSWQETAKTHEQTIEGLKADLVKAEAARNAALIENHKLVRGASSHRNAKKTIRGPVVEESQELAAKHTPSKKTRGAVVEESQDAELAATVQSSSPLTVATVYGKRVVDVPGTQEDLSLSGGLGLQRMERLPSFAAFNSVRQTPEPDFSIYEDAADQSNTDNALSRSGQRGPQDKIDRHTSSK</sequence>
<feature type="coiled-coil region" evidence="1">
    <location>
        <begin position="597"/>
        <end position="679"/>
    </location>
</feature>
<feature type="coiled-coil region" evidence="1">
    <location>
        <begin position="726"/>
        <end position="954"/>
    </location>
</feature>
<feature type="compositionally biased region" description="Basic and acidic residues" evidence="2">
    <location>
        <begin position="1091"/>
        <end position="1102"/>
    </location>
</feature>
<evidence type="ECO:0000256" key="1">
    <source>
        <dbReference type="SAM" id="Coils"/>
    </source>
</evidence>
<proteinExistence type="predicted"/>
<accession>A0A8H6VKI7</accession>
<dbReference type="PANTHER" id="PTHR23159:SF66">
    <property type="entry name" value="OS04G0158400 PROTEIN"/>
    <property type="match status" value="1"/>
</dbReference>
<gene>
    <name evidence="3" type="ORF">HII31_07452</name>
</gene>
<dbReference type="PANTHER" id="PTHR23159">
    <property type="entry name" value="CENTROSOMAL PROTEIN 2"/>
    <property type="match status" value="1"/>
</dbReference>
<dbReference type="Gene3D" id="1.10.287.1490">
    <property type="match status" value="1"/>
</dbReference>
<keyword evidence="4" id="KW-1185">Reference proteome</keyword>
<feature type="region of interest" description="Disordered" evidence="2">
    <location>
        <begin position="157"/>
        <end position="177"/>
    </location>
</feature>
<dbReference type="AlphaFoldDB" id="A0A8H6VKI7"/>
<dbReference type="EMBL" id="JABCIY010000158">
    <property type="protein sequence ID" value="KAF7191429.1"/>
    <property type="molecule type" value="Genomic_DNA"/>
</dbReference>
<feature type="region of interest" description="Disordered" evidence="2">
    <location>
        <begin position="1064"/>
        <end position="1102"/>
    </location>
</feature>
<feature type="region of interest" description="Disordered" evidence="2">
    <location>
        <begin position="1"/>
        <end position="45"/>
    </location>
</feature>
<name>A0A8H6VKI7_9PEZI</name>
<evidence type="ECO:0000313" key="4">
    <source>
        <dbReference type="Proteomes" id="UP000660729"/>
    </source>
</evidence>